<protein>
    <submittedName>
        <fullName evidence="1">3d709eae-5e4a-48fd-81f9-c583f3fe8c4d</fullName>
    </submittedName>
</protein>
<proteinExistence type="predicted"/>
<organism evidence="1 2">
    <name type="scientific">Thermothielavioides terrestris</name>
    <dbReference type="NCBI Taxonomy" id="2587410"/>
    <lineage>
        <taxon>Eukaryota</taxon>
        <taxon>Fungi</taxon>
        <taxon>Dikarya</taxon>
        <taxon>Ascomycota</taxon>
        <taxon>Pezizomycotina</taxon>
        <taxon>Sordariomycetes</taxon>
        <taxon>Sordariomycetidae</taxon>
        <taxon>Sordariales</taxon>
        <taxon>Chaetomiaceae</taxon>
        <taxon>Thermothielavioides</taxon>
    </lineage>
</organism>
<sequence length="10" mass="1190">MASSHLLYRL</sequence>
<evidence type="ECO:0000313" key="1">
    <source>
        <dbReference type="EMBL" id="SPQ25111.1"/>
    </source>
</evidence>
<evidence type="ECO:0000313" key="2">
    <source>
        <dbReference type="Proteomes" id="UP000289323"/>
    </source>
</evidence>
<reference evidence="1 2" key="1">
    <citation type="submission" date="2018-04" db="EMBL/GenBank/DDBJ databases">
        <authorList>
            <person name="Huttner S."/>
            <person name="Dainat J."/>
        </authorList>
    </citation>
    <scope>NUCLEOTIDE SEQUENCE [LARGE SCALE GENOMIC DNA]</scope>
</reference>
<gene>
    <name evidence="1" type="ORF">TT172_LOCUS7530</name>
</gene>
<dbReference type="EMBL" id="OUUZ01000015">
    <property type="protein sequence ID" value="SPQ25111.1"/>
    <property type="molecule type" value="Genomic_DNA"/>
</dbReference>
<accession>A0A3S5CXJ9</accession>
<dbReference type="Proteomes" id="UP000289323">
    <property type="component" value="Unassembled WGS sequence"/>
</dbReference>
<name>A0A3S5CXJ9_9PEZI</name>